<dbReference type="PRINTS" id="PR00237">
    <property type="entry name" value="GPCRRHODOPSN"/>
</dbReference>
<evidence type="ECO:0000256" key="7">
    <source>
        <dbReference type="ARBA" id="ARBA00023170"/>
    </source>
</evidence>
<feature type="transmembrane region" description="Helical" evidence="8">
    <location>
        <begin position="275"/>
        <end position="295"/>
    </location>
</feature>
<keyword evidence="7" id="KW-0675">Receptor</keyword>
<dbReference type="PANTHER" id="PTHR24241">
    <property type="entry name" value="NEUROPEPTIDE RECEPTOR-RELATED G-PROTEIN COUPLED RECEPTOR"/>
    <property type="match status" value="1"/>
</dbReference>
<dbReference type="Pfam" id="PF00001">
    <property type="entry name" value="7tm_1"/>
    <property type="match status" value="1"/>
</dbReference>
<dbReference type="AlphaFoldDB" id="A0AAV6VKR3"/>
<dbReference type="PROSITE" id="PS50262">
    <property type="entry name" value="G_PROTEIN_RECEP_F1_2"/>
    <property type="match status" value="1"/>
</dbReference>
<evidence type="ECO:0000256" key="6">
    <source>
        <dbReference type="ARBA" id="ARBA00023136"/>
    </source>
</evidence>
<name>A0AAV6VKR3_9ARAC</name>
<dbReference type="GO" id="GO:0005886">
    <property type="term" value="C:plasma membrane"/>
    <property type="evidence" value="ECO:0007669"/>
    <property type="project" value="UniProtKB-SubCell"/>
</dbReference>
<evidence type="ECO:0000256" key="2">
    <source>
        <dbReference type="ARBA" id="ARBA00010663"/>
    </source>
</evidence>
<keyword evidence="6 8" id="KW-0472">Membrane</keyword>
<keyword evidence="3" id="KW-1003">Cell membrane</keyword>
<dbReference type="InterPro" id="IPR017452">
    <property type="entry name" value="GPCR_Rhodpsn_7TM"/>
</dbReference>
<sequence length="318" mass="35407">MNASSLNPTLDYYTFDEGSVTKGELPPSSFLKAVEAGMVVALCISAASTNLITIASIVSIPRSNHVLDFYILSLSVANLLVAMAVIPFSLASKSKIFGYSSYVLCGLSGYLHVSLSAVYMYTFMWISVDRYLAVLKGLRYETIQTRTRCKCWILFTWVMATFLCSPPLLGDSRRHFYDDSFMCLLNANSMLPYTITLACLVLMPSIPTLSYTYVCIFTTPATQATKDDVGHNNSDHISTFIITSIFVLLWLPWGLLSIVEFSSDKILSGPTLRFWLLFLGQLHTIWTPLVLWSTCGRCRLGLRAMCRLCFKTGTSVPV</sequence>
<dbReference type="GO" id="GO:0032870">
    <property type="term" value="P:cellular response to hormone stimulus"/>
    <property type="evidence" value="ECO:0007669"/>
    <property type="project" value="TreeGrafter"/>
</dbReference>
<feature type="transmembrane region" description="Helical" evidence="8">
    <location>
        <begin position="69"/>
        <end position="90"/>
    </location>
</feature>
<feature type="transmembrane region" description="Helical" evidence="8">
    <location>
        <begin position="36"/>
        <end position="57"/>
    </location>
</feature>
<evidence type="ECO:0000313" key="10">
    <source>
        <dbReference type="EMBL" id="KAG8196151.1"/>
    </source>
</evidence>
<dbReference type="InterPro" id="IPR000276">
    <property type="entry name" value="GPCR_Rhodpsn"/>
</dbReference>
<protein>
    <recommendedName>
        <fullName evidence="9">G-protein coupled receptors family 1 profile domain-containing protein</fullName>
    </recommendedName>
</protein>
<comment type="caution">
    <text evidence="10">The sequence shown here is derived from an EMBL/GenBank/DDBJ whole genome shotgun (WGS) entry which is preliminary data.</text>
</comment>
<evidence type="ECO:0000256" key="5">
    <source>
        <dbReference type="ARBA" id="ARBA00022989"/>
    </source>
</evidence>
<dbReference type="EMBL" id="JAFNEN010000074">
    <property type="protein sequence ID" value="KAG8196151.1"/>
    <property type="molecule type" value="Genomic_DNA"/>
</dbReference>
<organism evidence="10 11">
    <name type="scientific">Oedothorax gibbosus</name>
    <dbReference type="NCBI Taxonomy" id="931172"/>
    <lineage>
        <taxon>Eukaryota</taxon>
        <taxon>Metazoa</taxon>
        <taxon>Ecdysozoa</taxon>
        <taxon>Arthropoda</taxon>
        <taxon>Chelicerata</taxon>
        <taxon>Arachnida</taxon>
        <taxon>Araneae</taxon>
        <taxon>Araneomorphae</taxon>
        <taxon>Entelegynae</taxon>
        <taxon>Araneoidea</taxon>
        <taxon>Linyphiidae</taxon>
        <taxon>Erigoninae</taxon>
        <taxon>Oedothorax</taxon>
    </lineage>
</organism>
<dbReference type="SUPFAM" id="SSF81321">
    <property type="entry name" value="Family A G protein-coupled receptor-like"/>
    <property type="match status" value="1"/>
</dbReference>
<dbReference type="GO" id="GO:0042277">
    <property type="term" value="F:peptide binding"/>
    <property type="evidence" value="ECO:0007669"/>
    <property type="project" value="TreeGrafter"/>
</dbReference>
<dbReference type="CDD" id="cd00637">
    <property type="entry name" value="7tm_classA_rhodopsin-like"/>
    <property type="match status" value="1"/>
</dbReference>
<feature type="transmembrane region" description="Helical" evidence="8">
    <location>
        <begin position="149"/>
        <end position="170"/>
    </location>
</feature>
<dbReference type="PANTHER" id="PTHR24241:SF170">
    <property type="entry name" value="G-PROTEIN COUPLED RECEPTORS FAMILY 1 PROFILE DOMAIN-CONTAINING PROTEIN"/>
    <property type="match status" value="1"/>
</dbReference>
<evidence type="ECO:0000256" key="4">
    <source>
        <dbReference type="ARBA" id="ARBA00022692"/>
    </source>
</evidence>
<keyword evidence="4 8" id="KW-0812">Transmembrane</keyword>
<comment type="subcellular location">
    <subcellularLocation>
        <location evidence="1">Cell membrane</location>
        <topology evidence="1">Multi-pass membrane protein</topology>
    </subcellularLocation>
</comment>
<feature type="transmembrane region" description="Helical" evidence="8">
    <location>
        <begin position="237"/>
        <end position="255"/>
    </location>
</feature>
<dbReference type="Gene3D" id="1.20.1070.10">
    <property type="entry name" value="Rhodopsin 7-helix transmembrane proteins"/>
    <property type="match status" value="1"/>
</dbReference>
<accession>A0AAV6VKR3</accession>
<keyword evidence="5 8" id="KW-1133">Transmembrane helix</keyword>
<evidence type="ECO:0000259" key="9">
    <source>
        <dbReference type="PROSITE" id="PS50262"/>
    </source>
</evidence>
<reference evidence="10 11" key="1">
    <citation type="journal article" date="2022" name="Nat. Ecol. Evol.">
        <title>A masculinizing supergene underlies an exaggerated male reproductive morph in a spider.</title>
        <authorList>
            <person name="Hendrickx F."/>
            <person name="De Corte Z."/>
            <person name="Sonet G."/>
            <person name="Van Belleghem S.M."/>
            <person name="Kostlbacher S."/>
            <person name="Vangestel C."/>
        </authorList>
    </citation>
    <scope>NUCLEOTIDE SEQUENCE [LARGE SCALE GENOMIC DNA]</scope>
    <source>
        <strain evidence="10">W744_W776</strain>
    </source>
</reference>
<feature type="domain" description="G-protein coupled receptors family 1 profile" evidence="9">
    <location>
        <begin position="49"/>
        <end position="291"/>
    </location>
</feature>
<evidence type="ECO:0000256" key="1">
    <source>
        <dbReference type="ARBA" id="ARBA00004651"/>
    </source>
</evidence>
<feature type="transmembrane region" description="Helical" evidence="8">
    <location>
        <begin position="190"/>
        <end position="216"/>
    </location>
</feature>
<evidence type="ECO:0000256" key="8">
    <source>
        <dbReference type="SAM" id="Phobius"/>
    </source>
</evidence>
<gene>
    <name evidence="10" type="ORF">JTE90_007883</name>
</gene>
<dbReference type="Proteomes" id="UP000827092">
    <property type="component" value="Unassembled WGS sequence"/>
</dbReference>
<evidence type="ECO:0000256" key="3">
    <source>
        <dbReference type="ARBA" id="ARBA00022475"/>
    </source>
</evidence>
<dbReference type="GO" id="GO:0004930">
    <property type="term" value="F:G protein-coupled receptor activity"/>
    <property type="evidence" value="ECO:0007669"/>
    <property type="project" value="InterPro"/>
</dbReference>
<feature type="transmembrane region" description="Helical" evidence="8">
    <location>
        <begin position="110"/>
        <end position="128"/>
    </location>
</feature>
<keyword evidence="11" id="KW-1185">Reference proteome</keyword>
<evidence type="ECO:0000313" key="11">
    <source>
        <dbReference type="Proteomes" id="UP000827092"/>
    </source>
</evidence>
<proteinExistence type="inferred from homology"/>
<comment type="similarity">
    <text evidence="2">Belongs to the G-protein coupled receptor 1 family.</text>
</comment>